<accession>A0A841H282</accession>
<reference evidence="4 5" key="1">
    <citation type="submission" date="2020-08" db="EMBL/GenBank/DDBJ databases">
        <title>Genomic Encyclopedia of Type Strains, Phase IV (KMG-IV): sequencing the most valuable type-strain genomes for metagenomic binning, comparative biology and taxonomic classification.</title>
        <authorList>
            <person name="Goeker M."/>
        </authorList>
    </citation>
    <scope>NUCLEOTIDE SEQUENCE [LARGE SCALE GENOMIC DNA]</scope>
    <source>
        <strain evidence="4 5">DSM 29007</strain>
    </source>
</reference>
<dbReference type="InterPro" id="IPR008979">
    <property type="entry name" value="Galactose-bd-like_sf"/>
</dbReference>
<dbReference type="EMBL" id="JACHIA010000013">
    <property type="protein sequence ID" value="MBB6072255.1"/>
    <property type="molecule type" value="Genomic_DNA"/>
</dbReference>
<gene>
    <name evidence="2" type="primary">alc</name>
    <name evidence="4" type="ORF">HNQ61_003917</name>
</gene>
<dbReference type="Gene3D" id="2.60.120.260">
    <property type="entry name" value="Galactose-binding domain-like"/>
    <property type="match status" value="2"/>
</dbReference>
<dbReference type="GO" id="GO:0000256">
    <property type="term" value="P:allantoin catabolic process"/>
    <property type="evidence" value="ECO:0007669"/>
    <property type="project" value="UniProtKB-UniRule"/>
</dbReference>
<evidence type="ECO:0000313" key="5">
    <source>
        <dbReference type="Proteomes" id="UP000582837"/>
    </source>
</evidence>
<dbReference type="PANTHER" id="PTHR12045">
    <property type="entry name" value="ALLANTOICASE"/>
    <property type="match status" value="1"/>
</dbReference>
<dbReference type="GO" id="GO:0004037">
    <property type="term" value="F:allantoicase activity"/>
    <property type="evidence" value="ECO:0007669"/>
    <property type="project" value="UniProtKB-UniRule"/>
</dbReference>
<comment type="similarity">
    <text evidence="1 2">Belongs to the allantoicase family.</text>
</comment>
<evidence type="ECO:0000259" key="3">
    <source>
        <dbReference type="Pfam" id="PF03561"/>
    </source>
</evidence>
<dbReference type="InterPro" id="IPR015908">
    <property type="entry name" value="Allantoicase_dom"/>
</dbReference>
<dbReference type="InterPro" id="IPR005164">
    <property type="entry name" value="Allantoicase"/>
</dbReference>
<keyword evidence="2 4" id="KW-0378">Hydrolase</keyword>
<dbReference type="EC" id="3.5.3.4" evidence="2"/>
<feature type="domain" description="Allantoicase" evidence="3">
    <location>
        <begin position="186"/>
        <end position="328"/>
    </location>
</feature>
<protein>
    <recommendedName>
        <fullName evidence="2">Probable allantoicase</fullName>
        <ecNumber evidence="2">3.5.3.4</ecNumber>
    </recommendedName>
    <alternativeName>
        <fullName evidence="2">Allantoate amidinohydrolase</fullName>
    </alternativeName>
</protein>
<dbReference type="UniPathway" id="UPA00395">
    <property type="reaction ID" value="UER00654"/>
</dbReference>
<comment type="caution">
    <text evidence="4">The sequence shown here is derived from an EMBL/GenBank/DDBJ whole genome shotgun (WGS) entry which is preliminary data.</text>
</comment>
<comment type="pathway">
    <text evidence="2">Nitrogen metabolism; (S)-allantoin degradation; (S)-ureidoglycolate from allantoate (aminidohydrolase route): step 1/1.</text>
</comment>
<dbReference type="PANTHER" id="PTHR12045:SF3">
    <property type="entry name" value="INACTIVE ALLANTOICASE-RELATED"/>
    <property type="match status" value="1"/>
</dbReference>
<dbReference type="Proteomes" id="UP000582837">
    <property type="component" value="Unassembled WGS sequence"/>
</dbReference>
<keyword evidence="2" id="KW-0659">Purine metabolism</keyword>
<comment type="catalytic activity">
    <reaction evidence="2">
        <text>allantoate + H2O = (S)-ureidoglycolate + urea</text>
        <dbReference type="Rhea" id="RHEA:11016"/>
        <dbReference type="ChEBI" id="CHEBI:15377"/>
        <dbReference type="ChEBI" id="CHEBI:16199"/>
        <dbReference type="ChEBI" id="CHEBI:17536"/>
        <dbReference type="ChEBI" id="CHEBI:57296"/>
        <dbReference type="EC" id="3.5.3.4"/>
    </reaction>
</comment>
<dbReference type="RefSeq" id="WP_205761187.1">
    <property type="nucleotide sequence ID" value="NZ_JABDTL010000001.1"/>
</dbReference>
<keyword evidence="5" id="KW-1185">Reference proteome</keyword>
<evidence type="ECO:0000256" key="1">
    <source>
        <dbReference type="ARBA" id="ARBA00009242"/>
    </source>
</evidence>
<proteinExistence type="inferred from homology"/>
<dbReference type="AlphaFoldDB" id="A0A841H282"/>
<name>A0A841H282_9BACT</name>
<dbReference type="NCBIfam" id="TIGR02961">
    <property type="entry name" value="allantoicase"/>
    <property type="match status" value="1"/>
</dbReference>
<organism evidence="4 5">
    <name type="scientific">Longimicrobium terrae</name>
    <dbReference type="NCBI Taxonomy" id="1639882"/>
    <lineage>
        <taxon>Bacteria</taxon>
        <taxon>Pseudomonadati</taxon>
        <taxon>Gemmatimonadota</taxon>
        <taxon>Longimicrobiia</taxon>
        <taxon>Longimicrobiales</taxon>
        <taxon>Longimicrobiaceae</taxon>
        <taxon>Longimicrobium</taxon>
    </lineage>
</organism>
<evidence type="ECO:0000256" key="2">
    <source>
        <dbReference type="HAMAP-Rule" id="MF_00813"/>
    </source>
</evidence>
<evidence type="ECO:0000313" key="4">
    <source>
        <dbReference type="EMBL" id="MBB6072255.1"/>
    </source>
</evidence>
<sequence>MIDFEDLADLASERLGGAVLAANDEFFAPKEGLLKPGPAEWRQDEYTERGKWMDGWETRRHSRDHDWALIRLGVPGIVRGVVVDTSFFRGNYPEHCSIEAANVPGTPSLEQLETASWEEILPKSALEGDSRNRFPVYSEQRITHLRLHIYPDGGVARLRVHGEVVPAWTRFARGGGEVDLAALENGGWAMACSNMFYGDRQNLILPGRSLFMGDGWETRRRRGPGYDWSIIRLAAAGAIHRVELDTDYFKGNAPDRCTLEVANLPGATVRQLTAADAPWKPLLPETRLHPHTRYRFEDEVLPAGEATHARINIFPDGGVARLRLFGTLAESAR</sequence>
<dbReference type="GO" id="GO:0006144">
    <property type="term" value="P:purine nucleobase metabolic process"/>
    <property type="evidence" value="ECO:0007669"/>
    <property type="project" value="UniProtKB-KW"/>
</dbReference>
<dbReference type="Pfam" id="PF03561">
    <property type="entry name" value="Allantoicase"/>
    <property type="match status" value="2"/>
</dbReference>
<dbReference type="HAMAP" id="MF_00813">
    <property type="entry name" value="Allantoicase"/>
    <property type="match status" value="1"/>
</dbReference>
<dbReference type="SUPFAM" id="SSF49785">
    <property type="entry name" value="Galactose-binding domain-like"/>
    <property type="match status" value="2"/>
</dbReference>
<feature type="domain" description="Allantoicase" evidence="3">
    <location>
        <begin position="16"/>
        <end position="164"/>
    </location>
</feature>
<dbReference type="PIRSF" id="PIRSF016516">
    <property type="entry name" value="Allantoicase"/>
    <property type="match status" value="1"/>
</dbReference>